<dbReference type="AlphaFoldDB" id="A0A099GLN1"/>
<proteinExistence type="predicted"/>
<sequence>MAWTESELDALRRAYASGTLRVSYDGKTLEYGSAADLLSRIRTIEGEMAAGSGRPLPVAGFAGFHRG</sequence>
<comment type="caution">
    <text evidence="1">The sequence shown here is derived from an EMBL/GenBank/DDBJ whole genome shotgun (WGS) entry which is preliminary data.</text>
</comment>
<dbReference type="NCBIfam" id="NF047331">
    <property type="entry name" value="phage_HTJ"/>
    <property type="match status" value="1"/>
</dbReference>
<evidence type="ECO:0000313" key="2">
    <source>
        <dbReference type="Proteomes" id="UP000029858"/>
    </source>
</evidence>
<evidence type="ECO:0000313" key="1">
    <source>
        <dbReference type="EMBL" id="KGJ23432.1"/>
    </source>
</evidence>
<dbReference type="Proteomes" id="UP000029858">
    <property type="component" value="Unassembled WGS sequence"/>
</dbReference>
<protein>
    <recommendedName>
        <fullName evidence="3">GpW protein</fullName>
    </recommendedName>
</protein>
<accession>A0A099GLN1</accession>
<evidence type="ECO:0008006" key="3">
    <source>
        <dbReference type="Google" id="ProtNLM"/>
    </source>
</evidence>
<dbReference type="EMBL" id="JRKQ01000005">
    <property type="protein sequence ID" value="KGJ23432.1"/>
    <property type="molecule type" value="Genomic_DNA"/>
</dbReference>
<dbReference type="RefSeq" id="WP_036707016.1">
    <property type="nucleotide sequence ID" value="NZ_JRKQ01000005.1"/>
</dbReference>
<gene>
    <name evidence="1" type="ORF">IX56_02075</name>
</gene>
<reference evidence="1 2" key="1">
    <citation type="submission" date="2014-09" db="EMBL/GenBank/DDBJ databases">
        <authorList>
            <person name="McGinnis J.M."/>
            <person name="Wolfgang W.J."/>
        </authorList>
    </citation>
    <scope>NUCLEOTIDE SEQUENCE [LARGE SCALE GENOMIC DNA]</scope>
    <source>
        <strain evidence="1 2">5503</strain>
    </source>
</reference>
<reference evidence="1 2" key="2">
    <citation type="submission" date="2014-10" db="EMBL/GenBank/DDBJ databases">
        <title>Paracoccus sanguinis sp. nov., isolated from clinical specimens of New York State patients.</title>
        <authorList>
            <person name="Mingle L.A."/>
            <person name="Cole J.A."/>
            <person name="Lapierre P."/>
            <person name="Musser K.A."/>
        </authorList>
    </citation>
    <scope>NUCLEOTIDE SEQUENCE [LARGE SCALE GENOMIC DNA]</scope>
    <source>
        <strain evidence="1 2">5503</strain>
    </source>
</reference>
<organism evidence="1 2">
    <name type="scientific">Paracoccus sanguinis</name>
    <dbReference type="NCBI Taxonomy" id="1545044"/>
    <lineage>
        <taxon>Bacteria</taxon>
        <taxon>Pseudomonadati</taxon>
        <taxon>Pseudomonadota</taxon>
        <taxon>Alphaproteobacteria</taxon>
        <taxon>Rhodobacterales</taxon>
        <taxon>Paracoccaceae</taxon>
        <taxon>Paracoccus</taxon>
    </lineage>
</organism>
<name>A0A099GLN1_9RHOB</name>